<dbReference type="SMART" id="SM00490">
    <property type="entry name" value="HELICc"/>
    <property type="match status" value="1"/>
</dbReference>
<dbReference type="AlphaFoldDB" id="A0A087UKI4"/>
<dbReference type="InterPro" id="IPR011990">
    <property type="entry name" value="TPR-like_helical_dom_sf"/>
</dbReference>
<dbReference type="Pfam" id="PF21324">
    <property type="entry name" value="SHPRH_helical-2nd"/>
    <property type="match status" value="1"/>
</dbReference>
<dbReference type="GO" id="GO:0008270">
    <property type="term" value="F:zinc ion binding"/>
    <property type="evidence" value="ECO:0007669"/>
    <property type="project" value="UniProtKB-KW"/>
</dbReference>
<evidence type="ECO:0000313" key="8">
    <source>
        <dbReference type="EMBL" id="KFM77873.1"/>
    </source>
</evidence>
<dbReference type="OrthoDB" id="6421702at2759"/>
<evidence type="ECO:0000313" key="9">
    <source>
        <dbReference type="Proteomes" id="UP000054359"/>
    </source>
</evidence>
<gene>
    <name evidence="8" type="ORF">X975_24592</name>
</gene>
<dbReference type="STRING" id="407821.A0A087UKI4"/>
<dbReference type="InterPro" id="IPR001650">
    <property type="entry name" value="Helicase_C-like"/>
</dbReference>
<dbReference type="CDD" id="cd18793">
    <property type="entry name" value="SF2_C_SNF"/>
    <property type="match status" value="1"/>
</dbReference>
<dbReference type="OMA" id="METRNSE"/>
<dbReference type="SUPFAM" id="SSF57850">
    <property type="entry name" value="RING/U-box"/>
    <property type="match status" value="1"/>
</dbReference>
<dbReference type="GO" id="GO:0061630">
    <property type="term" value="F:ubiquitin protein ligase activity"/>
    <property type="evidence" value="ECO:0007669"/>
    <property type="project" value="TreeGrafter"/>
</dbReference>
<dbReference type="SMART" id="SM00184">
    <property type="entry name" value="RING"/>
    <property type="match status" value="1"/>
</dbReference>
<dbReference type="InterPro" id="IPR048695">
    <property type="entry name" value="SHPRH_helical_2nd"/>
</dbReference>
<dbReference type="InterPro" id="IPR001841">
    <property type="entry name" value="Znf_RING"/>
</dbReference>
<dbReference type="GO" id="GO:0000209">
    <property type="term" value="P:protein polyubiquitination"/>
    <property type="evidence" value="ECO:0007669"/>
    <property type="project" value="TreeGrafter"/>
</dbReference>
<feature type="domain" description="RING-type" evidence="6">
    <location>
        <begin position="476"/>
        <end position="521"/>
    </location>
</feature>
<dbReference type="EMBL" id="KK120259">
    <property type="protein sequence ID" value="KFM77873.1"/>
    <property type="molecule type" value="Genomic_DNA"/>
</dbReference>
<dbReference type="GO" id="GO:0016787">
    <property type="term" value="F:hydrolase activity"/>
    <property type="evidence" value="ECO:0007669"/>
    <property type="project" value="UniProtKB-KW"/>
</dbReference>
<dbReference type="Gene3D" id="3.30.40.10">
    <property type="entry name" value="Zinc/RING finger domain, C3HC4 (zinc finger)"/>
    <property type="match status" value="1"/>
</dbReference>
<dbReference type="Proteomes" id="UP000054359">
    <property type="component" value="Unassembled WGS sequence"/>
</dbReference>
<protein>
    <submittedName>
        <fullName evidence="8">E3 ubiquitin-protein ligase SHPRH</fullName>
    </submittedName>
</protein>
<evidence type="ECO:0000259" key="6">
    <source>
        <dbReference type="PROSITE" id="PS50089"/>
    </source>
</evidence>
<evidence type="ECO:0000256" key="3">
    <source>
        <dbReference type="ARBA" id="ARBA00022801"/>
    </source>
</evidence>
<dbReference type="PROSITE" id="PS50089">
    <property type="entry name" value="ZF_RING_2"/>
    <property type="match status" value="1"/>
</dbReference>
<evidence type="ECO:0000256" key="2">
    <source>
        <dbReference type="ARBA" id="ARBA00022771"/>
    </source>
</evidence>
<organism evidence="8 9">
    <name type="scientific">Stegodyphus mimosarum</name>
    <name type="common">African social velvet spider</name>
    <dbReference type="NCBI Taxonomy" id="407821"/>
    <lineage>
        <taxon>Eukaryota</taxon>
        <taxon>Metazoa</taxon>
        <taxon>Ecdysozoa</taxon>
        <taxon>Arthropoda</taxon>
        <taxon>Chelicerata</taxon>
        <taxon>Arachnida</taxon>
        <taxon>Araneae</taxon>
        <taxon>Araneomorphae</taxon>
        <taxon>Entelegynae</taxon>
        <taxon>Eresoidea</taxon>
        <taxon>Eresidae</taxon>
        <taxon>Stegodyphus</taxon>
    </lineage>
</organism>
<name>A0A087UKI4_STEMI</name>
<keyword evidence="9" id="KW-1185">Reference proteome</keyword>
<dbReference type="PANTHER" id="PTHR45865">
    <property type="entry name" value="E3 UBIQUITIN-PROTEIN LIGASE SHPRH FAMILY MEMBER"/>
    <property type="match status" value="1"/>
</dbReference>
<dbReference type="Gene3D" id="1.25.40.10">
    <property type="entry name" value="Tetratricopeptide repeat domain"/>
    <property type="match status" value="1"/>
</dbReference>
<dbReference type="Pfam" id="PF21325">
    <property type="entry name" value="SHPRH_helical-1st"/>
    <property type="match status" value="1"/>
</dbReference>
<evidence type="ECO:0000256" key="4">
    <source>
        <dbReference type="ARBA" id="ARBA00022833"/>
    </source>
</evidence>
<evidence type="ECO:0000256" key="5">
    <source>
        <dbReference type="PROSITE-ProRule" id="PRU00175"/>
    </source>
</evidence>
<sequence length="710" mass="81567">MLPLKNLQRACCHHQLVRDTFVDVQKCNISMSALLNHLLQKSLNECEEAHRAALCAMNGLAGIYTLREDYESACKMYQKVLASIEEYSANVRTDPLQHIHVLYNFSNLVLSLEKEVVASTPGLVEILQNVNCEEMKSKYNLLCENYVRRHREGLHNYWDNNSHVRCDVEVAFTVFENGKREFTESMWWYEIFQSLSEKDRKTFTVKVKDMLDTADTFHVKGLPSVADRFCEESGFIITLLRLSEELYHARAEAFDIVRLCVCEVNPDYVNVAKDCHLRPFQGIKSKCLLCKADAVLKRYESKLYRIEEATEEPDETAEEPEMESKVCFGKLRQGNHSDSEFELILKFLITYCRPFKEASQCIEDGMKELKLLEAMKKEFKVFQTAWIKASEYMAAVDELEMAKMSMKTLKETEPMAKSPVSKLIPTGKGSDNDEIQYKSDVSISENILRKKLGQLYYLQNLKRAESHEVQPFDQTCPVCVTKLTDTWCVLHCGHCFCLTCVQMVGKYAEAHAKDLSCPVCRSLTPRSEIYSVDRQAAKDDGEIEIKGRYSSKIHGVLKCLLEIRKQNSRAKTIVFSSWKDFLLILETALRENSIKYVSLCNRTPNTFESYLPRFKSSSEENILLLPLKVGANGMNITEATNVIIIEPVLDYSQIRQAIGRVYRMGQTKRTFVHMFYVADTVEESIFNMNASLCVEDEMLETVNDLKKLFG</sequence>
<proteinExistence type="predicted"/>
<dbReference type="InterPro" id="IPR027417">
    <property type="entry name" value="P-loop_NTPase"/>
</dbReference>
<dbReference type="GO" id="GO:0005737">
    <property type="term" value="C:cytoplasm"/>
    <property type="evidence" value="ECO:0007669"/>
    <property type="project" value="UniProtKB-ARBA"/>
</dbReference>
<keyword evidence="1" id="KW-0479">Metal-binding</keyword>
<dbReference type="GO" id="GO:0005634">
    <property type="term" value="C:nucleus"/>
    <property type="evidence" value="ECO:0007669"/>
    <property type="project" value="TreeGrafter"/>
</dbReference>
<evidence type="ECO:0000256" key="1">
    <source>
        <dbReference type="ARBA" id="ARBA00022723"/>
    </source>
</evidence>
<dbReference type="CDD" id="cd16569">
    <property type="entry name" value="RING-HC_SHPRH-like"/>
    <property type="match status" value="1"/>
</dbReference>
<dbReference type="PROSITE" id="PS00518">
    <property type="entry name" value="ZF_RING_1"/>
    <property type="match status" value="1"/>
</dbReference>
<keyword evidence="2 5" id="KW-0863">Zinc-finger</keyword>
<dbReference type="PANTHER" id="PTHR45865:SF1">
    <property type="entry name" value="E3 UBIQUITIN-PROTEIN LIGASE SHPRH"/>
    <property type="match status" value="1"/>
</dbReference>
<feature type="domain" description="Helicase C-terminal" evidence="7">
    <location>
        <begin position="555"/>
        <end position="706"/>
    </location>
</feature>
<dbReference type="PROSITE" id="PS51194">
    <property type="entry name" value="HELICASE_CTER"/>
    <property type="match status" value="1"/>
</dbReference>
<dbReference type="Pfam" id="PF00271">
    <property type="entry name" value="Helicase_C"/>
    <property type="match status" value="1"/>
</dbReference>
<dbReference type="SUPFAM" id="SSF52540">
    <property type="entry name" value="P-loop containing nucleoside triphosphate hydrolases"/>
    <property type="match status" value="1"/>
</dbReference>
<accession>A0A087UKI4</accession>
<dbReference type="InterPro" id="IPR052583">
    <property type="entry name" value="ATP-helicase/E3_Ub-Ligase"/>
</dbReference>
<dbReference type="InterPro" id="IPR013083">
    <property type="entry name" value="Znf_RING/FYVE/PHD"/>
</dbReference>
<evidence type="ECO:0000259" key="7">
    <source>
        <dbReference type="PROSITE" id="PS51194"/>
    </source>
</evidence>
<dbReference type="InterPro" id="IPR017907">
    <property type="entry name" value="Znf_RING_CS"/>
</dbReference>
<keyword evidence="4" id="KW-0862">Zinc</keyword>
<reference evidence="8 9" key="1">
    <citation type="submission" date="2013-11" db="EMBL/GenBank/DDBJ databases">
        <title>Genome sequencing of Stegodyphus mimosarum.</title>
        <authorList>
            <person name="Bechsgaard J."/>
        </authorList>
    </citation>
    <scope>NUCLEOTIDE SEQUENCE [LARGE SCALE GENOMIC DNA]</scope>
</reference>
<dbReference type="GO" id="GO:0006974">
    <property type="term" value="P:DNA damage response"/>
    <property type="evidence" value="ECO:0007669"/>
    <property type="project" value="TreeGrafter"/>
</dbReference>
<keyword evidence="3" id="KW-0378">Hydrolase</keyword>
<dbReference type="Gene3D" id="3.40.50.300">
    <property type="entry name" value="P-loop containing nucleotide triphosphate hydrolases"/>
    <property type="match status" value="1"/>
</dbReference>
<dbReference type="InterPro" id="IPR049730">
    <property type="entry name" value="SNF2/RAD54-like_C"/>
</dbReference>
<feature type="non-terminal residue" evidence="8">
    <location>
        <position position="710"/>
    </location>
</feature>
<dbReference type="InterPro" id="IPR048686">
    <property type="entry name" value="SHPRH_helical_1st"/>
</dbReference>